<dbReference type="GO" id="GO:0005524">
    <property type="term" value="F:ATP binding"/>
    <property type="evidence" value="ECO:0007669"/>
    <property type="project" value="UniProtKB-UniRule"/>
</dbReference>
<dbReference type="InterPro" id="IPR000719">
    <property type="entry name" value="Prot_kinase_dom"/>
</dbReference>
<dbReference type="SUPFAM" id="SSF56112">
    <property type="entry name" value="Protein kinase-like (PK-like)"/>
    <property type="match status" value="1"/>
</dbReference>
<dbReference type="Pfam" id="PF00069">
    <property type="entry name" value="Pkinase"/>
    <property type="match status" value="1"/>
</dbReference>
<dbReference type="InterPro" id="IPR052751">
    <property type="entry name" value="Plant_MAPKKK"/>
</dbReference>
<evidence type="ECO:0000256" key="2">
    <source>
        <dbReference type="ARBA" id="ARBA00022840"/>
    </source>
</evidence>
<keyword evidence="6" id="KW-0418">Kinase</keyword>
<name>A0A5J4WQX4_9EUKA</name>
<proteinExistence type="predicted"/>
<dbReference type="GO" id="GO:0004672">
    <property type="term" value="F:protein kinase activity"/>
    <property type="evidence" value="ECO:0007669"/>
    <property type="project" value="InterPro"/>
</dbReference>
<comment type="caution">
    <text evidence="6">The sequence shown here is derived from an EMBL/GenBank/DDBJ whole genome shotgun (WGS) entry which is preliminary data.</text>
</comment>
<evidence type="ECO:0000256" key="1">
    <source>
        <dbReference type="ARBA" id="ARBA00022741"/>
    </source>
</evidence>
<feature type="non-terminal residue" evidence="6">
    <location>
        <position position="1"/>
    </location>
</feature>
<dbReference type="PANTHER" id="PTHR48011:SF4">
    <property type="entry name" value="MITOGEN-ACTIVATED PROTEIN KINASE KINASE KINASE 19"/>
    <property type="match status" value="1"/>
</dbReference>
<dbReference type="PROSITE" id="PS50011">
    <property type="entry name" value="PROTEIN_KINASE_DOM"/>
    <property type="match status" value="1"/>
</dbReference>
<dbReference type="PROSITE" id="PS00108">
    <property type="entry name" value="PROTEIN_KINASE_ST"/>
    <property type="match status" value="1"/>
</dbReference>
<dbReference type="PROSITE" id="PS00107">
    <property type="entry name" value="PROTEIN_KINASE_ATP"/>
    <property type="match status" value="1"/>
</dbReference>
<accession>A0A5J4WQX4</accession>
<dbReference type="Proteomes" id="UP000324800">
    <property type="component" value="Unassembled WGS sequence"/>
</dbReference>
<evidence type="ECO:0000259" key="5">
    <source>
        <dbReference type="PROSITE" id="PS50011"/>
    </source>
</evidence>
<dbReference type="EMBL" id="SNRW01001418">
    <property type="protein sequence ID" value="KAA6396479.1"/>
    <property type="molecule type" value="Genomic_DNA"/>
</dbReference>
<dbReference type="Gene3D" id="1.10.510.10">
    <property type="entry name" value="Transferase(Phosphotransferase) domain 1"/>
    <property type="match status" value="1"/>
</dbReference>
<evidence type="ECO:0000313" key="6">
    <source>
        <dbReference type="EMBL" id="KAA6396479.1"/>
    </source>
</evidence>
<keyword evidence="2 3" id="KW-0067">ATP-binding</keyword>
<dbReference type="InterPro" id="IPR011009">
    <property type="entry name" value="Kinase-like_dom_sf"/>
</dbReference>
<dbReference type="PANTHER" id="PTHR48011">
    <property type="entry name" value="CCR4-NOT TRANSCRIPTIONAL COMPLEX SUBUNIT CAF120-RELATED"/>
    <property type="match status" value="1"/>
</dbReference>
<dbReference type="InterPro" id="IPR008271">
    <property type="entry name" value="Ser/Thr_kinase_AS"/>
</dbReference>
<reference evidence="6 7" key="1">
    <citation type="submission" date="2019-03" db="EMBL/GenBank/DDBJ databases">
        <title>Single cell metagenomics reveals metabolic interactions within the superorganism composed of flagellate Streblomastix strix and complex community of Bacteroidetes bacteria on its surface.</title>
        <authorList>
            <person name="Treitli S.C."/>
            <person name="Kolisko M."/>
            <person name="Husnik F."/>
            <person name="Keeling P."/>
            <person name="Hampl V."/>
        </authorList>
    </citation>
    <scope>NUCLEOTIDE SEQUENCE [LARGE SCALE GENOMIC DNA]</scope>
    <source>
        <strain evidence="6">ST1C</strain>
    </source>
</reference>
<keyword evidence="1 3" id="KW-0547">Nucleotide-binding</keyword>
<evidence type="ECO:0000313" key="7">
    <source>
        <dbReference type="Proteomes" id="UP000324800"/>
    </source>
</evidence>
<gene>
    <name evidence="6" type="ORF">EZS28_007988</name>
</gene>
<protein>
    <submittedName>
        <fullName evidence="6">Putative mitogen-activated protein kinase kinase kinase 8.1</fullName>
    </submittedName>
</protein>
<dbReference type="AlphaFoldDB" id="A0A5J4WQX4"/>
<keyword evidence="6" id="KW-0808">Transferase</keyword>
<feature type="domain" description="Protein kinase" evidence="5">
    <location>
        <begin position="1"/>
        <end position="271"/>
    </location>
</feature>
<organism evidence="6 7">
    <name type="scientific">Streblomastix strix</name>
    <dbReference type="NCBI Taxonomy" id="222440"/>
    <lineage>
        <taxon>Eukaryota</taxon>
        <taxon>Metamonada</taxon>
        <taxon>Preaxostyla</taxon>
        <taxon>Oxymonadida</taxon>
        <taxon>Streblomastigidae</taxon>
        <taxon>Streblomastix</taxon>
    </lineage>
</organism>
<keyword evidence="4" id="KW-0175">Coiled coil</keyword>
<dbReference type="InterPro" id="IPR017441">
    <property type="entry name" value="Protein_kinase_ATP_BS"/>
</dbReference>
<feature type="coiled-coil region" evidence="4">
    <location>
        <begin position="315"/>
        <end position="342"/>
    </location>
</feature>
<evidence type="ECO:0000256" key="4">
    <source>
        <dbReference type="SAM" id="Coils"/>
    </source>
</evidence>
<dbReference type="SMART" id="SM00220">
    <property type="entry name" value="S_TKc"/>
    <property type="match status" value="1"/>
</dbReference>
<dbReference type="GO" id="GO:0007165">
    <property type="term" value="P:signal transduction"/>
    <property type="evidence" value="ECO:0007669"/>
    <property type="project" value="TreeGrafter"/>
</dbReference>
<sequence>NPQSLGSGQFGRVYLAQCANGKLIAVKVQSNKKFKELEFAAAQFLDQIQCKYFVRAFGYKEIGDNIFILMQFASLGSLQKAIDSELIPSAKTLIIIAHNILEFLSQLHKQGLVHCDLKFSNILFAHYGKSNHFIPKVCDFGVSSRISNLKTAISIGGAPFFHPPEVRKSKGNYGPGIDIWALGINLYMLATGKKPGNPAYKLLRKIDLRLILDSPKGQELSQEHQNLIQDINGKLLMDTIGKDLLHLICLMLTINPEQRPSAAILLTHPVFLKAKFNLNFIPIRNAEQLGIIVKPMKKRALINLRPGMQIVSVPLDMQVSLQERLNQQREEIQQEHGTLIDNTVHGLLSYEVSEALAALQQIYQLSVQFDESQENVQNYVSTLGLADNLIDFLTPADEVRIEYLNALNIIIEFIKLENVSQFVDKKNILKSLSEVGIQYLKDQPEMSNVALNILFEIAKHGIKLGQGFPILTITIQNFAQLMGSVKAGNKKSIEDINIAIISLEHLLNHTTIPNIKDYLRIIENLEKYLSLNEQIPNKYIVNALELLSTIANSTQQISVFAAVVNVMSGPIIENIRSSQIRRYEVDIIEKLYIIEIVLAQNGNRFDGIELPRQQRKISPFLILPQPTEKENIINSLISQSSSNQDSQYQSFPSLQDQIVQSGYFSIRDPIAIFD</sequence>
<feature type="binding site" evidence="3">
    <location>
        <position position="27"/>
    </location>
    <ligand>
        <name>ATP</name>
        <dbReference type="ChEBI" id="CHEBI:30616"/>
    </ligand>
</feature>
<evidence type="ECO:0000256" key="3">
    <source>
        <dbReference type="PROSITE-ProRule" id="PRU10141"/>
    </source>
</evidence>